<reference evidence="2" key="1">
    <citation type="submission" date="2023-11" db="EMBL/GenBank/DDBJ databases">
        <authorList>
            <person name="Alioto T."/>
            <person name="Alioto T."/>
            <person name="Gomez Garrido J."/>
        </authorList>
    </citation>
    <scope>NUCLEOTIDE SEQUENCE</scope>
</reference>
<keyword evidence="3" id="KW-1185">Reference proteome</keyword>
<name>A0AAI8Z3J6_9PEZI</name>
<comment type="caution">
    <text evidence="2">The sequence shown here is derived from an EMBL/GenBank/DDBJ whole genome shotgun (WGS) entry which is preliminary data.</text>
</comment>
<proteinExistence type="predicted"/>
<dbReference type="PANTHER" id="PTHR38792">
    <property type="entry name" value="BNR/ASP-BOX REPEAT DOMAIN PROTEIN (AFU_ORTHOLOGUE AFUA_7G06430)-RELATED"/>
    <property type="match status" value="1"/>
</dbReference>
<protein>
    <submittedName>
        <fullName evidence="2">BNR Asp-box repeat</fullName>
    </submittedName>
</protein>
<organism evidence="2 3">
    <name type="scientific">Lecanosticta acicola</name>
    <dbReference type="NCBI Taxonomy" id="111012"/>
    <lineage>
        <taxon>Eukaryota</taxon>
        <taxon>Fungi</taxon>
        <taxon>Dikarya</taxon>
        <taxon>Ascomycota</taxon>
        <taxon>Pezizomycotina</taxon>
        <taxon>Dothideomycetes</taxon>
        <taxon>Dothideomycetidae</taxon>
        <taxon>Mycosphaerellales</taxon>
        <taxon>Mycosphaerellaceae</taxon>
        <taxon>Lecanosticta</taxon>
    </lineage>
</organism>
<evidence type="ECO:0000256" key="1">
    <source>
        <dbReference type="SAM" id="SignalP"/>
    </source>
</evidence>
<dbReference type="Proteomes" id="UP001296104">
    <property type="component" value="Unassembled WGS sequence"/>
</dbReference>
<dbReference type="AlphaFoldDB" id="A0AAI8Z3J6"/>
<gene>
    <name evidence="2" type="ORF">LECACI_7A006894</name>
</gene>
<sequence length="374" mass="41815">MLLLSVFLSLLPFCFALPQYSYNQDASAPDLDSVLILDPPADYTAPRTLYARTLQLKESGVLLATWENYLPNNDSFPYFPIYQSLDYGQTWAERTRVYDQVNNWGMRYQPFLYELEEPIGNFSAGTILLAGSSIPQDLSQTQLELYASADCGCTFNFVSHVAKGGVALPDNGETPVWEPFLMMYEGQMIYYYSDQRDPAHGQKLVHQTSTDLLTWGDVVDDVAYDTYDWRPGMTTVSLLPNGSYLLTYEFYGAVEEAFAVYYRLSENPLLFDSAPGQVIRATDDSFPVGSPYNVWTPAGGENGTIVVSCGNEEQLWISKDLTATWERVDTVEKTSYTRSLLVERQDPNTILIVGAGVLGGEDNNVTASTWKVDG</sequence>
<evidence type="ECO:0000313" key="2">
    <source>
        <dbReference type="EMBL" id="CAK4031736.1"/>
    </source>
</evidence>
<accession>A0AAI8Z3J6</accession>
<dbReference type="SUPFAM" id="SSF110296">
    <property type="entry name" value="Oligoxyloglucan reducing end-specific cellobiohydrolase"/>
    <property type="match status" value="1"/>
</dbReference>
<dbReference type="EMBL" id="CAVMBE010000052">
    <property type="protein sequence ID" value="CAK4031736.1"/>
    <property type="molecule type" value="Genomic_DNA"/>
</dbReference>
<evidence type="ECO:0000313" key="3">
    <source>
        <dbReference type="Proteomes" id="UP001296104"/>
    </source>
</evidence>
<dbReference type="PANTHER" id="PTHR38792:SF3">
    <property type="entry name" value="BNR_ASP-BOX REPEAT DOMAIN PROTEIN (AFU_ORTHOLOGUE AFUA_7G06430)-RELATED"/>
    <property type="match status" value="1"/>
</dbReference>
<feature type="chain" id="PRO_5042547091" evidence="1">
    <location>
        <begin position="17"/>
        <end position="374"/>
    </location>
</feature>
<feature type="signal peptide" evidence="1">
    <location>
        <begin position="1"/>
        <end position="16"/>
    </location>
</feature>
<dbReference type="Gene3D" id="2.120.10.10">
    <property type="match status" value="1"/>
</dbReference>
<keyword evidence="1" id="KW-0732">Signal</keyword>